<name>A0A3L7E4E8_9GAMM</name>
<feature type="signal peptide" evidence="2">
    <location>
        <begin position="1"/>
        <end position="18"/>
    </location>
</feature>
<keyword evidence="4" id="KW-1185">Reference proteome</keyword>
<feature type="region of interest" description="Disordered" evidence="1">
    <location>
        <begin position="69"/>
        <end position="102"/>
    </location>
</feature>
<dbReference type="EMBL" id="QRAN01000002">
    <property type="protein sequence ID" value="RLQ23443.1"/>
    <property type="molecule type" value="Genomic_DNA"/>
</dbReference>
<proteinExistence type="predicted"/>
<feature type="compositionally biased region" description="Basic and acidic residues" evidence="1">
    <location>
        <begin position="84"/>
        <end position="93"/>
    </location>
</feature>
<evidence type="ECO:0000256" key="2">
    <source>
        <dbReference type="SAM" id="SignalP"/>
    </source>
</evidence>
<dbReference type="Proteomes" id="UP000265509">
    <property type="component" value="Unassembled WGS sequence"/>
</dbReference>
<sequence length="102" mass="11234">MTAVSTAVLLALPGFALAQTEKDCLLEGTVHKSGEAETGVTFHSARRYDEDARCRVRRSEKMEFKLPADPRLQEAPDGSTVKYRYQEQKDGSSKTELVSIGA</sequence>
<comment type="caution">
    <text evidence="3">The sequence shown here is derived from an EMBL/GenBank/DDBJ whole genome shotgun (WGS) entry which is preliminary data.</text>
</comment>
<evidence type="ECO:0000313" key="4">
    <source>
        <dbReference type="Proteomes" id="UP000265509"/>
    </source>
</evidence>
<keyword evidence="2" id="KW-0732">Signal</keyword>
<evidence type="ECO:0000313" key="3">
    <source>
        <dbReference type="EMBL" id="RLQ23443.1"/>
    </source>
</evidence>
<organism evidence="3 4">
    <name type="scientific">Seongchinamella sediminis</name>
    <dbReference type="NCBI Taxonomy" id="2283635"/>
    <lineage>
        <taxon>Bacteria</taxon>
        <taxon>Pseudomonadati</taxon>
        <taxon>Pseudomonadota</taxon>
        <taxon>Gammaproteobacteria</taxon>
        <taxon>Cellvibrionales</taxon>
        <taxon>Halieaceae</taxon>
        <taxon>Seongchinamella</taxon>
    </lineage>
</organism>
<accession>A0A3L7E4E8</accession>
<dbReference type="AlphaFoldDB" id="A0A3L7E4E8"/>
<gene>
    <name evidence="3" type="ORF">DWB85_02495</name>
</gene>
<evidence type="ECO:0000256" key="1">
    <source>
        <dbReference type="SAM" id="MobiDB-lite"/>
    </source>
</evidence>
<protein>
    <submittedName>
        <fullName evidence="3">Uncharacterized protein</fullName>
    </submittedName>
</protein>
<reference evidence="3 4" key="1">
    <citation type="submission" date="2018-07" db="EMBL/GenBank/DDBJ databases">
        <title>Halioglobus sp. genome submission.</title>
        <authorList>
            <person name="Ye M.-Q."/>
            <person name="Du Z.-J."/>
        </authorList>
    </citation>
    <scope>NUCLEOTIDE SEQUENCE [LARGE SCALE GENOMIC DNA]</scope>
    <source>
        <strain evidence="3 4">U0301</strain>
    </source>
</reference>
<feature type="chain" id="PRO_5018281811" evidence="2">
    <location>
        <begin position="19"/>
        <end position="102"/>
    </location>
</feature>